<name>A0A0C3PHB1_PHLG1</name>
<dbReference type="Gene3D" id="3.40.50.12660">
    <property type="match status" value="1"/>
</dbReference>
<dbReference type="Proteomes" id="UP000053257">
    <property type="component" value="Unassembled WGS sequence"/>
</dbReference>
<dbReference type="AlphaFoldDB" id="A0A0C3PHB1"/>
<keyword evidence="2" id="KW-1185">Reference proteome</keyword>
<dbReference type="EMBL" id="KN840548">
    <property type="protein sequence ID" value="KIP05263.1"/>
    <property type="molecule type" value="Genomic_DNA"/>
</dbReference>
<evidence type="ECO:0000313" key="1">
    <source>
        <dbReference type="EMBL" id="KIP05263.1"/>
    </source>
</evidence>
<gene>
    <name evidence="1" type="ORF">PHLGIDRAFT_119980</name>
</gene>
<dbReference type="HOGENOM" id="CLU_2427786_0_0_1"/>
<evidence type="ECO:0000313" key="2">
    <source>
        <dbReference type="Proteomes" id="UP000053257"/>
    </source>
</evidence>
<sequence>MHVWLASITSGGALTVPPQMSAYALTDVDIDRDGWIVGAMSYALVQSLSRRPVQTYQELLPSMREVLRDQYSQKPRLSSSHRLDTGMQFVI</sequence>
<proteinExistence type="predicted"/>
<accession>A0A0C3PHB1</accession>
<organism evidence="1 2">
    <name type="scientific">Phlebiopsis gigantea (strain 11061_1 CR5-6)</name>
    <name type="common">White-rot fungus</name>
    <name type="synonym">Peniophora gigantea</name>
    <dbReference type="NCBI Taxonomy" id="745531"/>
    <lineage>
        <taxon>Eukaryota</taxon>
        <taxon>Fungi</taxon>
        <taxon>Dikarya</taxon>
        <taxon>Basidiomycota</taxon>
        <taxon>Agaricomycotina</taxon>
        <taxon>Agaricomycetes</taxon>
        <taxon>Polyporales</taxon>
        <taxon>Phanerochaetaceae</taxon>
        <taxon>Phlebiopsis</taxon>
    </lineage>
</organism>
<protein>
    <submittedName>
        <fullName evidence="1">Uncharacterized protein</fullName>
    </submittedName>
</protein>
<reference evidence="1 2" key="1">
    <citation type="journal article" date="2014" name="PLoS Genet.">
        <title>Analysis of the Phlebiopsis gigantea genome, transcriptome and secretome provides insight into its pioneer colonization strategies of wood.</title>
        <authorList>
            <person name="Hori C."/>
            <person name="Ishida T."/>
            <person name="Igarashi K."/>
            <person name="Samejima M."/>
            <person name="Suzuki H."/>
            <person name="Master E."/>
            <person name="Ferreira P."/>
            <person name="Ruiz-Duenas F.J."/>
            <person name="Held B."/>
            <person name="Canessa P."/>
            <person name="Larrondo L.F."/>
            <person name="Schmoll M."/>
            <person name="Druzhinina I.S."/>
            <person name="Kubicek C.P."/>
            <person name="Gaskell J.A."/>
            <person name="Kersten P."/>
            <person name="St John F."/>
            <person name="Glasner J."/>
            <person name="Sabat G."/>
            <person name="Splinter BonDurant S."/>
            <person name="Syed K."/>
            <person name="Yadav J."/>
            <person name="Mgbeahuruike A.C."/>
            <person name="Kovalchuk A."/>
            <person name="Asiegbu F.O."/>
            <person name="Lackner G."/>
            <person name="Hoffmeister D."/>
            <person name="Rencoret J."/>
            <person name="Gutierrez A."/>
            <person name="Sun H."/>
            <person name="Lindquist E."/>
            <person name="Barry K."/>
            <person name="Riley R."/>
            <person name="Grigoriev I.V."/>
            <person name="Henrissat B."/>
            <person name="Kues U."/>
            <person name="Berka R.M."/>
            <person name="Martinez A.T."/>
            <person name="Covert S.F."/>
            <person name="Blanchette R.A."/>
            <person name="Cullen D."/>
        </authorList>
    </citation>
    <scope>NUCLEOTIDE SEQUENCE [LARGE SCALE GENOMIC DNA]</scope>
    <source>
        <strain evidence="1 2">11061_1 CR5-6</strain>
    </source>
</reference>
<dbReference type="OrthoDB" id="3223806at2759"/>